<dbReference type="AlphaFoldDB" id="A0A1L7XM68"/>
<reference evidence="2 3" key="1">
    <citation type="submission" date="2016-03" db="EMBL/GenBank/DDBJ databases">
        <authorList>
            <person name="Ploux O."/>
        </authorList>
    </citation>
    <scope>NUCLEOTIDE SEQUENCE [LARGE SCALE GENOMIC DNA]</scope>
    <source>
        <strain evidence="2 3">UAMH 11012</strain>
    </source>
</reference>
<feature type="compositionally biased region" description="Basic residues" evidence="1">
    <location>
        <begin position="250"/>
        <end position="270"/>
    </location>
</feature>
<name>A0A1L7XM68_9HELO</name>
<sequence>MKPALRTVMSQDAPDSSRQHICAGSSKTASPVTTPIRDILVNQSVLSGELLVFCGLHCDHEPLINHVNTISHAELWESTRSLGREEHSLNYDAHGSFRKRAPLLENTNWRMEVWCLRPRVDLKEAHGPVFATQPQTSQPLPHFLKAFFIGSSQKHNLDLNIALAFCFIFSQILGDSACQPTSDLPRSNLAWLCVPIAVSTASPIEFVTLESPRDYAPTSRILSFKDTKSLQILPKNSTIMVILNGQSNMPHHRQNRRRERPGSRTRRTMNRKANAPFDHTDSVLDARDTSIYLPSDKARPSPLLRQNFDQSWQRWQTRKAEEKALAEMDRIQLEMDQRRLFGEFGEDVDDSVSIPDAAMLDVVLGLFGDIDYIDP</sequence>
<keyword evidence="3" id="KW-1185">Reference proteome</keyword>
<proteinExistence type="predicted"/>
<feature type="region of interest" description="Disordered" evidence="1">
    <location>
        <begin position="245"/>
        <end position="271"/>
    </location>
</feature>
<evidence type="ECO:0000313" key="3">
    <source>
        <dbReference type="Proteomes" id="UP000184330"/>
    </source>
</evidence>
<evidence type="ECO:0000256" key="1">
    <source>
        <dbReference type="SAM" id="MobiDB-lite"/>
    </source>
</evidence>
<accession>A0A1L7XM68</accession>
<protein>
    <submittedName>
        <fullName evidence="2">Uncharacterized protein</fullName>
    </submittedName>
</protein>
<organism evidence="2 3">
    <name type="scientific">Phialocephala subalpina</name>
    <dbReference type="NCBI Taxonomy" id="576137"/>
    <lineage>
        <taxon>Eukaryota</taxon>
        <taxon>Fungi</taxon>
        <taxon>Dikarya</taxon>
        <taxon>Ascomycota</taxon>
        <taxon>Pezizomycotina</taxon>
        <taxon>Leotiomycetes</taxon>
        <taxon>Helotiales</taxon>
        <taxon>Mollisiaceae</taxon>
        <taxon>Phialocephala</taxon>
        <taxon>Phialocephala fortinii species complex</taxon>
    </lineage>
</organism>
<feature type="region of interest" description="Disordered" evidence="1">
    <location>
        <begin position="1"/>
        <end position="28"/>
    </location>
</feature>
<dbReference type="Proteomes" id="UP000184330">
    <property type="component" value="Unassembled WGS sequence"/>
</dbReference>
<evidence type="ECO:0000313" key="2">
    <source>
        <dbReference type="EMBL" id="CZR66151.1"/>
    </source>
</evidence>
<gene>
    <name evidence="2" type="ORF">PAC_16052</name>
</gene>
<dbReference type="OrthoDB" id="3439049at2759"/>
<dbReference type="EMBL" id="FJOG01000035">
    <property type="protein sequence ID" value="CZR66151.1"/>
    <property type="molecule type" value="Genomic_DNA"/>
</dbReference>